<proteinExistence type="predicted"/>
<evidence type="ECO:0000313" key="2">
    <source>
        <dbReference type="Proteomes" id="UP000294299"/>
    </source>
</evidence>
<protein>
    <submittedName>
        <fullName evidence="1">Uncharacterized protein</fullName>
    </submittedName>
</protein>
<name>A0A484I9X9_9ARCH</name>
<reference evidence="1 2" key="1">
    <citation type="submission" date="2019-02" db="EMBL/GenBank/DDBJ databases">
        <authorList>
            <person name="Lehtovirta-Morley E L."/>
        </authorList>
    </citation>
    <scope>NUCLEOTIDE SEQUENCE [LARGE SCALE GENOMIC DNA]</scope>
    <source>
        <strain evidence="1">NFRAN1</strain>
    </source>
</reference>
<accession>A0A484I9X9</accession>
<dbReference type="EMBL" id="LR216287">
    <property type="protein sequence ID" value="VFJ14043.1"/>
    <property type="molecule type" value="Genomic_DNA"/>
</dbReference>
<keyword evidence="2" id="KW-1185">Reference proteome</keyword>
<sequence length="49" mass="5885">MNNHIANTIRNQKLLEKRLLQEMILKKELIMFVALMYLTMDELQVLLLL</sequence>
<organism evidence="1 2">
    <name type="scientific">Candidatus Nitrosocosmicus franklandianus</name>
    <dbReference type="NCBI Taxonomy" id="1798806"/>
    <lineage>
        <taxon>Archaea</taxon>
        <taxon>Nitrososphaerota</taxon>
        <taxon>Nitrososphaeria</taxon>
        <taxon>Nitrososphaerales</taxon>
        <taxon>Nitrososphaeraceae</taxon>
        <taxon>Candidatus Nitrosocosmicus</taxon>
    </lineage>
</organism>
<gene>
    <name evidence="1" type="ORF">NFRAN_1721</name>
</gene>
<dbReference type="AlphaFoldDB" id="A0A484I9X9"/>
<dbReference type="Proteomes" id="UP000294299">
    <property type="component" value="Chromosome NFRAN"/>
</dbReference>
<dbReference type="KEGG" id="nfn:NFRAN_1721"/>
<evidence type="ECO:0000313" key="1">
    <source>
        <dbReference type="EMBL" id="VFJ14043.1"/>
    </source>
</evidence>